<dbReference type="InterPro" id="IPR000825">
    <property type="entry name" value="SUF_FeS_clus_asmbl_SufBD_core"/>
</dbReference>
<organism evidence="4 5">
    <name type="scientific">Archangium minus</name>
    <dbReference type="NCBI Taxonomy" id="83450"/>
    <lineage>
        <taxon>Bacteria</taxon>
        <taxon>Pseudomonadati</taxon>
        <taxon>Myxococcota</taxon>
        <taxon>Myxococcia</taxon>
        <taxon>Myxococcales</taxon>
        <taxon>Cystobacterineae</taxon>
        <taxon>Archangiaceae</taxon>
        <taxon>Archangium</taxon>
    </lineage>
</organism>
<protein>
    <submittedName>
        <fullName evidence="4">Fe-S cluster assembly protein SufB</fullName>
    </submittedName>
</protein>
<evidence type="ECO:0000313" key="5">
    <source>
        <dbReference type="Proteomes" id="UP001611383"/>
    </source>
</evidence>
<evidence type="ECO:0000259" key="2">
    <source>
        <dbReference type="Pfam" id="PF01458"/>
    </source>
</evidence>
<dbReference type="NCBIfam" id="TIGR01980">
    <property type="entry name" value="sufB"/>
    <property type="match status" value="1"/>
</dbReference>
<dbReference type="InterPro" id="IPR037284">
    <property type="entry name" value="SUF_FeS_clus_asmbl_SufBD_sf"/>
</dbReference>
<sequence length="478" mass="53217">MSTQTIQELTKRQYEAGFVTAVESESIPKGLNEDVIRLISAKKGEPDFMLEWRLRAYRHWLTLKEPDWQKVAYSRIDYQDIIYYSAPKQKPKLESLDQVDPEILKTYAKLGIPLEEQKRLQNVAVDAVFDSVSVATTFKDKLAKAGVIFCSFSEAVREHPELVKKYLGTVVPHSDNFFAALNSAVFSDGSFVYVPKGVRCPMELSTYFRINAENTGQFERTLIVADEGSYVSYLEGCTAPMRDTNQLHAAVVELVALDGATIKYSTVQNWYPGDEQGRGGIYNFVTKRGIAHNRSKISWTQVETGSAITWKYPSVILKGDDSVGEFYSVALANHRQQADTGTKMIHLGRNTKSTIVSKGISAGHGQNTYRGLVKVLKSAEGARNYTQCDSLLLGSKCGAHTLPYIEVKNSSSQVEHEASTSKIGEDQLFYCQQRGISKEDAVSMIVNGFCRQVFKELPMEFAVEAQKLLSVSLEGSVG</sequence>
<dbReference type="NCBIfam" id="NF008773">
    <property type="entry name" value="PRK11814.1"/>
    <property type="match status" value="1"/>
</dbReference>
<evidence type="ECO:0000256" key="1">
    <source>
        <dbReference type="ARBA" id="ARBA00043967"/>
    </source>
</evidence>
<dbReference type="InterPro" id="IPR055346">
    <property type="entry name" value="Fe-S_cluster_assembly_SufBD"/>
</dbReference>
<dbReference type="InterPro" id="IPR010231">
    <property type="entry name" value="SUF_FeS_clus_asmbl_SufB"/>
</dbReference>
<feature type="domain" description="SUF system FeS cluster assembly SufBD N-terminal" evidence="3">
    <location>
        <begin position="136"/>
        <end position="200"/>
    </location>
</feature>
<comment type="similarity">
    <text evidence="1">Belongs to the iron-sulfur cluster assembly SufBD family.</text>
</comment>
<dbReference type="RefSeq" id="WP_395817379.1">
    <property type="nucleotide sequence ID" value="NZ_CP043494.1"/>
</dbReference>
<name>A0ABY9WP03_9BACT</name>
<evidence type="ECO:0000259" key="3">
    <source>
        <dbReference type="Pfam" id="PF19295"/>
    </source>
</evidence>
<accession>A0ABY9WP03</accession>
<proteinExistence type="inferred from homology"/>
<dbReference type="PANTHER" id="PTHR30508:SF1">
    <property type="entry name" value="UPF0051 PROTEIN ABCI8, CHLOROPLASTIC-RELATED"/>
    <property type="match status" value="1"/>
</dbReference>
<dbReference type="Proteomes" id="UP001611383">
    <property type="component" value="Chromosome"/>
</dbReference>
<dbReference type="Pfam" id="PF01458">
    <property type="entry name" value="SUFBD_core"/>
    <property type="match status" value="1"/>
</dbReference>
<feature type="domain" description="SUF system FeS cluster assembly SufBD core" evidence="2">
    <location>
        <begin position="208"/>
        <end position="449"/>
    </location>
</feature>
<dbReference type="SUPFAM" id="SSF101960">
    <property type="entry name" value="Stabilizer of iron transporter SufD"/>
    <property type="match status" value="1"/>
</dbReference>
<dbReference type="InterPro" id="IPR045595">
    <property type="entry name" value="SufBD_N"/>
</dbReference>
<keyword evidence="5" id="KW-1185">Reference proteome</keyword>
<dbReference type="EMBL" id="CP043494">
    <property type="protein sequence ID" value="WNG44486.1"/>
    <property type="molecule type" value="Genomic_DNA"/>
</dbReference>
<reference evidence="4 5" key="1">
    <citation type="submission" date="2019-08" db="EMBL/GenBank/DDBJ databases">
        <title>Archangium and Cystobacter genomes.</title>
        <authorList>
            <person name="Chen I.-C.K."/>
            <person name="Wielgoss S."/>
        </authorList>
    </citation>
    <scope>NUCLEOTIDE SEQUENCE [LARGE SCALE GENOMIC DNA]</scope>
    <source>
        <strain evidence="4 5">Cbm 6</strain>
    </source>
</reference>
<dbReference type="Pfam" id="PF19295">
    <property type="entry name" value="SufBD_N"/>
    <property type="match status" value="1"/>
</dbReference>
<evidence type="ECO:0000313" key="4">
    <source>
        <dbReference type="EMBL" id="WNG44486.1"/>
    </source>
</evidence>
<gene>
    <name evidence="4" type="primary">sufB</name>
    <name evidence="4" type="ORF">F0U60_10470</name>
</gene>
<dbReference type="PANTHER" id="PTHR30508">
    <property type="entry name" value="FES CLUSTER ASSEMBLY PROTEIN SUF"/>
    <property type="match status" value="1"/>
</dbReference>